<evidence type="ECO:0000256" key="1">
    <source>
        <dbReference type="SAM" id="MobiDB-lite"/>
    </source>
</evidence>
<evidence type="ECO:0000313" key="4">
    <source>
        <dbReference type="EMBL" id="QJA74733.1"/>
    </source>
</evidence>
<keyword evidence="2" id="KW-0812">Transmembrane</keyword>
<accession>A0A6M3JXF4</accession>
<organism evidence="4">
    <name type="scientific">viral metagenome</name>
    <dbReference type="NCBI Taxonomy" id="1070528"/>
    <lineage>
        <taxon>unclassified sequences</taxon>
        <taxon>metagenomes</taxon>
        <taxon>organismal metagenomes</taxon>
    </lineage>
</organism>
<dbReference type="EMBL" id="MT142117">
    <property type="protein sequence ID" value="QJA74733.1"/>
    <property type="molecule type" value="Genomic_DNA"/>
</dbReference>
<protein>
    <recommendedName>
        <fullName evidence="5">Transmembrane protein</fullName>
    </recommendedName>
</protein>
<dbReference type="EMBL" id="MT141531">
    <property type="protein sequence ID" value="QJA65084.1"/>
    <property type="molecule type" value="Genomic_DNA"/>
</dbReference>
<evidence type="ECO:0000256" key="2">
    <source>
        <dbReference type="SAM" id="Phobius"/>
    </source>
</evidence>
<keyword evidence="2" id="KW-0472">Membrane</keyword>
<dbReference type="AlphaFoldDB" id="A0A6M3JXF4"/>
<evidence type="ECO:0008006" key="5">
    <source>
        <dbReference type="Google" id="ProtNLM"/>
    </source>
</evidence>
<proteinExistence type="predicted"/>
<name>A0A6M3JXF4_9ZZZZ</name>
<gene>
    <name evidence="4" type="ORF">MM415A01944_0012</name>
    <name evidence="3" type="ORF">MM415B00439_0040</name>
</gene>
<feature type="transmembrane region" description="Helical" evidence="2">
    <location>
        <begin position="15"/>
        <end position="48"/>
    </location>
</feature>
<keyword evidence="2" id="KW-1133">Transmembrane helix</keyword>
<reference evidence="4" key="1">
    <citation type="submission" date="2020-03" db="EMBL/GenBank/DDBJ databases">
        <title>The deep terrestrial virosphere.</title>
        <authorList>
            <person name="Holmfeldt K."/>
            <person name="Nilsson E."/>
            <person name="Simone D."/>
            <person name="Lopez-Fernandez M."/>
            <person name="Wu X."/>
            <person name="de Brujin I."/>
            <person name="Lundin D."/>
            <person name="Andersson A."/>
            <person name="Bertilsson S."/>
            <person name="Dopson M."/>
        </authorList>
    </citation>
    <scope>NUCLEOTIDE SEQUENCE</scope>
    <source>
        <strain evidence="4">MM415A01944</strain>
        <strain evidence="3">MM415B00439</strain>
    </source>
</reference>
<feature type="compositionally biased region" description="Polar residues" evidence="1">
    <location>
        <begin position="63"/>
        <end position="78"/>
    </location>
</feature>
<feature type="region of interest" description="Disordered" evidence="1">
    <location>
        <begin position="59"/>
        <end position="78"/>
    </location>
</feature>
<evidence type="ECO:0000313" key="3">
    <source>
        <dbReference type="EMBL" id="QJA65084.1"/>
    </source>
</evidence>
<sequence>MKGGIVIMKWVRPTISLIAVLGITVGFFMGMVTAEAYVPLMAVAVTWWFKSRDEAKRVENGVQDGTSNGTNSRIPGSR</sequence>